<dbReference type="InParanoid" id="I2GVI6"/>
<dbReference type="GO" id="GO:0005524">
    <property type="term" value="F:ATP binding"/>
    <property type="evidence" value="ECO:0007669"/>
    <property type="project" value="UniProtKB-KW"/>
</dbReference>
<evidence type="ECO:0000313" key="12">
    <source>
        <dbReference type="EMBL" id="CCH58138.1"/>
    </source>
</evidence>
<dbReference type="InterPro" id="IPR001278">
    <property type="entry name" value="Arg-tRNA-ligase"/>
</dbReference>
<dbReference type="Gene3D" id="3.40.50.620">
    <property type="entry name" value="HUPs"/>
    <property type="match status" value="1"/>
</dbReference>
<protein>
    <recommendedName>
        <fullName evidence="2">arginine--tRNA ligase</fullName>
        <ecNumber evidence="2">6.1.1.19</ecNumber>
    </recommendedName>
    <alternativeName>
        <fullName evidence="8">Arginyl-tRNA synthetase</fullName>
    </alternativeName>
</protein>
<keyword evidence="3 10" id="KW-0436">Ligase</keyword>
<evidence type="ECO:0000313" key="13">
    <source>
        <dbReference type="Proteomes" id="UP000002866"/>
    </source>
</evidence>
<proteinExistence type="inferred from homology"/>
<dbReference type="SUPFAM" id="SSF55190">
    <property type="entry name" value="Arginyl-tRNA synthetase (ArgRS), N-terminal 'additional' domain"/>
    <property type="match status" value="1"/>
</dbReference>
<dbReference type="Proteomes" id="UP000002866">
    <property type="component" value="Chromosome 1"/>
</dbReference>
<dbReference type="InterPro" id="IPR001412">
    <property type="entry name" value="aa-tRNA-synth_I_CS"/>
</dbReference>
<keyword evidence="6 10" id="KW-0648">Protein biosynthesis</keyword>
<dbReference type="NCBIfam" id="TIGR00456">
    <property type="entry name" value="argS"/>
    <property type="match status" value="1"/>
</dbReference>
<dbReference type="PANTHER" id="PTHR11956:SF11">
    <property type="entry name" value="ARGININE--TRNA LIGASE, MITOCHONDRIAL-RELATED"/>
    <property type="match status" value="1"/>
</dbReference>
<name>I2GVI6_HENB6</name>
<evidence type="ECO:0000256" key="2">
    <source>
        <dbReference type="ARBA" id="ARBA00012837"/>
    </source>
</evidence>
<dbReference type="InterPro" id="IPR036695">
    <property type="entry name" value="Arg-tRNA-synth_N_sf"/>
</dbReference>
<evidence type="ECO:0000256" key="1">
    <source>
        <dbReference type="ARBA" id="ARBA00005594"/>
    </source>
</evidence>
<dbReference type="GO" id="GO:0005739">
    <property type="term" value="C:mitochondrion"/>
    <property type="evidence" value="ECO:0007669"/>
    <property type="project" value="EnsemblFungi"/>
</dbReference>
<dbReference type="GeneID" id="14492801"/>
<dbReference type="InterPro" id="IPR014729">
    <property type="entry name" value="Rossmann-like_a/b/a_fold"/>
</dbReference>
<comment type="similarity">
    <text evidence="1 10">Belongs to the class-I aminoacyl-tRNA synthetase family.</text>
</comment>
<dbReference type="PANTHER" id="PTHR11956">
    <property type="entry name" value="ARGINYL-TRNA SYNTHETASE"/>
    <property type="match status" value="1"/>
</dbReference>
<dbReference type="InterPro" id="IPR008909">
    <property type="entry name" value="DALR_anticod-bd"/>
</dbReference>
<dbReference type="HAMAP" id="MF_00123">
    <property type="entry name" value="Arg_tRNA_synth"/>
    <property type="match status" value="1"/>
</dbReference>
<dbReference type="Gene3D" id="3.30.1360.70">
    <property type="entry name" value="Arginyl tRNA synthetase N-terminal domain"/>
    <property type="match status" value="1"/>
</dbReference>
<dbReference type="CDD" id="cd07956">
    <property type="entry name" value="Anticodon_Ia_Arg"/>
    <property type="match status" value="1"/>
</dbReference>
<gene>
    <name evidence="12" type="primary">TBLA0A03380</name>
    <name evidence="12" type="ORF">TBLA_0A03380</name>
</gene>
<dbReference type="RefSeq" id="XP_004177657.1">
    <property type="nucleotide sequence ID" value="XM_004177609.1"/>
</dbReference>
<dbReference type="GO" id="GO:0032543">
    <property type="term" value="P:mitochondrial translation"/>
    <property type="evidence" value="ECO:0007669"/>
    <property type="project" value="EnsemblFungi"/>
</dbReference>
<evidence type="ECO:0000256" key="8">
    <source>
        <dbReference type="ARBA" id="ARBA00033033"/>
    </source>
</evidence>
<feature type="domain" description="DALR anticodon binding" evidence="11">
    <location>
        <begin position="544"/>
        <end position="662"/>
    </location>
</feature>
<dbReference type="KEGG" id="tbl:TBLA_0A03380"/>
<keyword evidence="4 10" id="KW-0547">Nucleotide-binding</keyword>
<dbReference type="FunFam" id="1.10.730.10:FF:000006">
    <property type="entry name" value="Arginyl-tRNA synthetase 2, mitochondrial"/>
    <property type="match status" value="1"/>
</dbReference>
<evidence type="ECO:0000256" key="9">
    <source>
        <dbReference type="ARBA" id="ARBA00049339"/>
    </source>
</evidence>
<dbReference type="EC" id="6.1.1.19" evidence="2"/>
<dbReference type="AlphaFoldDB" id="I2GVI6"/>
<dbReference type="InterPro" id="IPR009080">
    <property type="entry name" value="tRNAsynth_Ia_anticodon-bd"/>
</dbReference>
<dbReference type="CDD" id="cd00671">
    <property type="entry name" value="ArgRS_core"/>
    <property type="match status" value="1"/>
</dbReference>
<dbReference type="SMART" id="SM00836">
    <property type="entry name" value="DALR_1"/>
    <property type="match status" value="1"/>
</dbReference>
<evidence type="ECO:0000256" key="6">
    <source>
        <dbReference type="ARBA" id="ARBA00022917"/>
    </source>
</evidence>
<keyword evidence="13" id="KW-1185">Reference proteome</keyword>
<keyword evidence="7 10" id="KW-0030">Aminoacyl-tRNA synthetase</keyword>
<evidence type="ECO:0000259" key="11">
    <source>
        <dbReference type="SMART" id="SM00836"/>
    </source>
</evidence>
<dbReference type="GO" id="GO:0006420">
    <property type="term" value="P:arginyl-tRNA aminoacylation"/>
    <property type="evidence" value="ECO:0007669"/>
    <property type="project" value="InterPro"/>
</dbReference>
<dbReference type="SUPFAM" id="SSF52374">
    <property type="entry name" value="Nucleotidylyl transferase"/>
    <property type="match status" value="1"/>
</dbReference>
<dbReference type="Pfam" id="PF00750">
    <property type="entry name" value="tRNA-synt_1d"/>
    <property type="match status" value="1"/>
</dbReference>
<evidence type="ECO:0000256" key="10">
    <source>
        <dbReference type="RuleBase" id="RU363038"/>
    </source>
</evidence>
<dbReference type="Gene3D" id="1.10.730.10">
    <property type="entry name" value="Isoleucyl-tRNA Synthetase, Domain 1"/>
    <property type="match status" value="1"/>
</dbReference>
<evidence type="ECO:0000256" key="5">
    <source>
        <dbReference type="ARBA" id="ARBA00022840"/>
    </source>
</evidence>
<sequence>MIIFTKNAGFRYLQLTRIYKSYNRLILKTLTTYSLRRCLYTNKNRYNNSVLTTKKYELCCLHNKKNYSQNSKIKDNTSYARDEKDVFEKPKLFITNHIATQLGIDTSLVHDAIDIPKKTTLGDLILPLPKLRLIGTNYTELGKKLVNTIPSSKYIKTIVAHNAFIQIFLNPLYIYQTLLPKVLTEKENFGRYNEGKGKKVIIEFSSPNIAKPFHAGHLRSTIIGGFLSNLYDTMGWSVTKLNYLGDWGKQFGLLAVGFEKYGVKEDFLKDPINHLFEIYVKISQDIARENDLPDIHRKTDREAKQFFERMENGDEEALDIWRNFRSLSIDKYIETYSRLNIEYDSYCGESKVPKKTIEYVINRLKEDHLLKKKDGAMVVNLTTIEEDLGLAILQKSDKTSIYLSRDIGEALERYNKYKFDKMIYVVACQQDFYFRQLLATLKLMNFDWVNKLEHISFGMVKGMSTRKGKVVFLDTILNEAQEKMYAQMIKDQDKLKQIKNPKETADKVGISGVMIQDMQSKRATNYEFSWNRMLSFEGDTGPYLQYSHCRLKSIEDKNQVYMRNILTNLDFSLLDDKEAIELVRIMAQYPTVLSKALENSEPSTVVLYLFRLTHQISSCYKTLWVDNEEKRIAKARLALYSSARHILHNGLRILGITPIDRM</sequence>
<dbReference type="EMBL" id="HE806316">
    <property type="protein sequence ID" value="CCH58138.1"/>
    <property type="molecule type" value="Genomic_DNA"/>
</dbReference>
<comment type="catalytic activity">
    <reaction evidence="9">
        <text>tRNA(Arg) + L-arginine + ATP = L-arginyl-tRNA(Arg) + AMP + diphosphate</text>
        <dbReference type="Rhea" id="RHEA:20301"/>
        <dbReference type="Rhea" id="RHEA-COMP:9658"/>
        <dbReference type="Rhea" id="RHEA-COMP:9673"/>
        <dbReference type="ChEBI" id="CHEBI:30616"/>
        <dbReference type="ChEBI" id="CHEBI:32682"/>
        <dbReference type="ChEBI" id="CHEBI:33019"/>
        <dbReference type="ChEBI" id="CHEBI:78442"/>
        <dbReference type="ChEBI" id="CHEBI:78513"/>
        <dbReference type="ChEBI" id="CHEBI:456215"/>
        <dbReference type="EC" id="6.1.1.19"/>
    </reaction>
</comment>
<organism evidence="12 13">
    <name type="scientific">Henningerozyma blattae (strain ATCC 34711 / CBS 6284 / DSM 70876 / NBRC 10599 / NRRL Y-10934 / UCD 77-7)</name>
    <name type="common">Yeast</name>
    <name type="synonym">Tetrapisispora blattae</name>
    <dbReference type="NCBI Taxonomy" id="1071380"/>
    <lineage>
        <taxon>Eukaryota</taxon>
        <taxon>Fungi</taxon>
        <taxon>Dikarya</taxon>
        <taxon>Ascomycota</taxon>
        <taxon>Saccharomycotina</taxon>
        <taxon>Saccharomycetes</taxon>
        <taxon>Saccharomycetales</taxon>
        <taxon>Saccharomycetaceae</taxon>
        <taxon>Henningerozyma</taxon>
    </lineage>
</organism>
<dbReference type="PROSITE" id="PS00178">
    <property type="entry name" value="AA_TRNA_LIGASE_I"/>
    <property type="match status" value="1"/>
</dbReference>
<evidence type="ECO:0000256" key="4">
    <source>
        <dbReference type="ARBA" id="ARBA00022741"/>
    </source>
</evidence>
<accession>I2GVI6</accession>
<evidence type="ECO:0000256" key="7">
    <source>
        <dbReference type="ARBA" id="ARBA00023146"/>
    </source>
</evidence>
<dbReference type="Pfam" id="PF05746">
    <property type="entry name" value="DALR_1"/>
    <property type="match status" value="1"/>
</dbReference>
<dbReference type="eggNOG" id="KOG1195">
    <property type="taxonomic scope" value="Eukaryota"/>
</dbReference>
<evidence type="ECO:0000256" key="3">
    <source>
        <dbReference type="ARBA" id="ARBA00022598"/>
    </source>
</evidence>
<dbReference type="STRING" id="1071380.I2GVI6"/>
<dbReference type="SUPFAM" id="SSF47323">
    <property type="entry name" value="Anticodon-binding domain of a subclass of class I aminoacyl-tRNA synthetases"/>
    <property type="match status" value="1"/>
</dbReference>
<dbReference type="GO" id="GO:0004814">
    <property type="term" value="F:arginine-tRNA ligase activity"/>
    <property type="evidence" value="ECO:0007669"/>
    <property type="project" value="UniProtKB-EC"/>
</dbReference>
<dbReference type="OrthoDB" id="68056at2759"/>
<dbReference type="InterPro" id="IPR035684">
    <property type="entry name" value="ArgRS_core"/>
</dbReference>
<dbReference type="HOGENOM" id="CLU_006406_6_2_1"/>
<dbReference type="PRINTS" id="PR01038">
    <property type="entry name" value="TRNASYNTHARG"/>
</dbReference>
<dbReference type="FunFam" id="3.40.50.620:FF:000058">
    <property type="entry name" value="Mitochondrial arginyl-tRNA synthetase"/>
    <property type="match status" value="1"/>
</dbReference>
<reference evidence="12 13" key="1">
    <citation type="journal article" date="2011" name="Proc. Natl. Acad. Sci. U.S.A.">
        <title>Evolutionary erosion of yeast sex chromosomes by mating-type switching accidents.</title>
        <authorList>
            <person name="Gordon J.L."/>
            <person name="Armisen D."/>
            <person name="Proux-Wera E."/>
            <person name="Oheigeartaigh S.S."/>
            <person name="Byrne K.P."/>
            <person name="Wolfe K.H."/>
        </authorList>
    </citation>
    <scope>NUCLEOTIDE SEQUENCE [LARGE SCALE GENOMIC DNA]</scope>
    <source>
        <strain evidence="13">ATCC 34711 / CBS 6284 / DSM 70876 / NBRC 10599 / NRRL Y-10934 / UCD 77-7</strain>
    </source>
</reference>
<keyword evidence="5 10" id="KW-0067">ATP-binding</keyword>